<keyword evidence="2" id="KW-1185">Reference proteome</keyword>
<dbReference type="EMBL" id="LGTZ01000016">
    <property type="protein sequence ID" value="OJD28331.1"/>
    <property type="molecule type" value="Genomic_DNA"/>
</dbReference>
<dbReference type="Proteomes" id="UP000242791">
    <property type="component" value="Unassembled WGS sequence"/>
</dbReference>
<accession>A0A1J9R7F8</accession>
<proteinExistence type="predicted"/>
<dbReference type="AlphaFoldDB" id="A0A1J9R7F8"/>
<reference evidence="1 2" key="1">
    <citation type="submission" date="2015-08" db="EMBL/GenBank/DDBJ databases">
        <title>Emmonsia species relationships and genome sequence.</title>
        <authorList>
            <person name="Cuomo C.A."/>
            <person name="Schwartz I.S."/>
            <person name="Kenyon C."/>
            <person name="De Hoog G.S."/>
            <person name="Govender N.P."/>
            <person name="Botha A."/>
            <person name="Moreno L."/>
            <person name="De Vries M."/>
            <person name="Munoz J.F."/>
            <person name="Stielow J.B."/>
        </authorList>
    </citation>
    <scope>NUCLEOTIDE SEQUENCE [LARGE SCALE GENOMIC DNA]</scope>
    <source>
        <strain evidence="1 2">EI222</strain>
    </source>
</reference>
<organism evidence="1 2">
    <name type="scientific">Blastomyces percursus</name>
    <dbReference type="NCBI Taxonomy" id="1658174"/>
    <lineage>
        <taxon>Eukaryota</taxon>
        <taxon>Fungi</taxon>
        <taxon>Dikarya</taxon>
        <taxon>Ascomycota</taxon>
        <taxon>Pezizomycotina</taxon>
        <taxon>Eurotiomycetes</taxon>
        <taxon>Eurotiomycetidae</taxon>
        <taxon>Onygenales</taxon>
        <taxon>Ajellomycetaceae</taxon>
        <taxon>Blastomyces</taxon>
    </lineage>
</organism>
<dbReference type="VEuPathDB" id="FungiDB:ACJ73_00256"/>
<evidence type="ECO:0000313" key="1">
    <source>
        <dbReference type="EMBL" id="OJD28331.1"/>
    </source>
</evidence>
<gene>
    <name evidence="1" type="ORF">ACJ73_00256</name>
</gene>
<sequence length="196" mass="22580">MHSTVEFSSALPPPDHTNRVLFFTTQISRAECSQSHLHRQTIESTWFSEKSLRAQPCDRSGADNNSIDNSELRENMSEACCGTSWMQPTVLYIHQISDFYSFDLYWHTYCRPVAFFAFRQVEAIGEPRSESLVLLYGSVADSCRKTDRQPYRIEGHTTIISKVKYLFRGPIPATRFDVVGLHCWLTDSRNDNFRAP</sequence>
<evidence type="ECO:0000313" key="2">
    <source>
        <dbReference type="Proteomes" id="UP000242791"/>
    </source>
</evidence>
<name>A0A1J9R7F8_9EURO</name>
<protein>
    <submittedName>
        <fullName evidence="1">Uncharacterized protein</fullName>
    </submittedName>
</protein>
<comment type="caution">
    <text evidence="1">The sequence shown here is derived from an EMBL/GenBank/DDBJ whole genome shotgun (WGS) entry which is preliminary data.</text>
</comment>